<feature type="transmembrane region" description="Helical" evidence="6">
    <location>
        <begin position="417"/>
        <end position="440"/>
    </location>
</feature>
<feature type="transmembrane region" description="Helical" evidence="6">
    <location>
        <begin position="73"/>
        <end position="90"/>
    </location>
</feature>
<keyword evidence="4 6" id="KW-1133">Transmembrane helix</keyword>
<dbReference type="RefSeq" id="WP_011521644.1">
    <property type="nucleotide sequence ID" value="NC_008009.1"/>
</dbReference>
<evidence type="ECO:0000313" key="7">
    <source>
        <dbReference type="EMBL" id="ABF39842.1"/>
    </source>
</evidence>
<feature type="transmembrane region" description="Helical" evidence="6">
    <location>
        <begin position="111"/>
        <end position="132"/>
    </location>
</feature>
<dbReference type="GO" id="GO:0005886">
    <property type="term" value="C:plasma membrane"/>
    <property type="evidence" value="ECO:0007669"/>
    <property type="project" value="UniProtKB-SubCell"/>
</dbReference>
<dbReference type="HOGENOM" id="CLU_032713_2_0_0"/>
<evidence type="ECO:0000256" key="5">
    <source>
        <dbReference type="ARBA" id="ARBA00023136"/>
    </source>
</evidence>
<comment type="subcellular location">
    <subcellularLocation>
        <location evidence="1">Cell membrane</location>
        <topology evidence="1">Multi-pass membrane protein</topology>
    </subcellularLocation>
</comment>
<organism evidence="7 8">
    <name type="scientific">Koribacter versatilis (strain Ellin345)</name>
    <dbReference type="NCBI Taxonomy" id="204669"/>
    <lineage>
        <taxon>Bacteria</taxon>
        <taxon>Pseudomonadati</taxon>
        <taxon>Acidobacteriota</taxon>
        <taxon>Terriglobia</taxon>
        <taxon>Terriglobales</taxon>
        <taxon>Candidatus Korobacteraceae</taxon>
        <taxon>Candidatus Korobacter</taxon>
    </lineage>
</organism>
<keyword evidence="3 6" id="KW-0812">Transmembrane</keyword>
<dbReference type="EMBL" id="CP000360">
    <property type="protein sequence ID" value="ABF39842.1"/>
    <property type="molecule type" value="Genomic_DNA"/>
</dbReference>
<dbReference type="InterPro" id="IPR036259">
    <property type="entry name" value="MFS_trans_sf"/>
</dbReference>
<evidence type="ECO:0000256" key="6">
    <source>
        <dbReference type="SAM" id="Phobius"/>
    </source>
</evidence>
<feature type="transmembrane region" description="Helical" evidence="6">
    <location>
        <begin position="197"/>
        <end position="215"/>
    </location>
</feature>
<dbReference type="eggNOG" id="COG2244">
    <property type="taxonomic scope" value="Bacteria"/>
</dbReference>
<dbReference type="OrthoDB" id="3246647at2"/>
<dbReference type="SUPFAM" id="SSF103473">
    <property type="entry name" value="MFS general substrate transporter"/>
    <property type="match status" value="1"/>
</dbReference>
<feature type="transmembrane region" description="Helical" evidence="6">
    <location>
        <begin position="363"/>
        <end position="383"/>
    </location>
</feature>
<evidence type="ECO:0000256" key="3">
    <source>
        <dbReference type="ARBA" id="ARBA00022692"/>
    </source>
</evidence>
<feature type="transmembrane region" description="Helical" evidence="6">
    <location>
        <begin position="138"/>
        <end position="160"/>
    </location>
</feature>
<evidence type="ECO:0000256" key="1">
    <source>
        <dbReference type="ARBA" id="ARBA00004651"/>
    </source>
</evidence>
<feature type="transmembrane region" description="Helical" evidence="6">
    <location>
        <begin position="322"/>
        <end position="343"/>
    </location>
</feature>
<dbReference type="KEGG" id="aba:Acid345_0837"/>
<name>Q1ITF8_KORVE</name>
<proteinExistence type="predicted"/>
<feature type="transmembrane region" description="Helical" evidence="6">
    <location>
        <begin position="172"/>
        <end position="191"/>
    </location>
</feature>
<dbReference type="PANTHER" id="PTHR30250">
    <property type="entry name" value="PST FAMILY PREDICTED COLANIC ACID TRANSPORTER"/>
    <property type="match status" value="1"/>
</dbReference>
<dbReference type="EnsemblBacteria" id="ABF39842">
    <property type="protein sequence ID" value="ABF39842"/>
    <property type="gene ID" value="Acid345_0837"/>
</dbReference>
<dbReference type="InterPro" id="IPR002797">
    <property type="entry name" value="Polysacc_synth"/>
</dbReference>
<feature type="transmembrane region" description="Helical" evidence="6">
    <location>
        <begin position="242"/>
        <end position="262"/>
    </location>
</feature>
<evidence type="ECO:0000256" key="4">
    <source>
        <dbReference type="ARBA" id="ARBA00022989"/>
    </source>
</evidence>
<feature type="transmembrane region" description="Helical" evidence="6">
    <location>
        <begin position="43"/>
        <end position="67"/>
    </location>
</feature>
<dbReference type="AlphaFoldDB" id="Q1ITF8"/>
<keyword evidence="2" id="KW-1003">Cell membrane</keyword>
<keyword evidence="8" id="KW-1185">Reference proteome</keyword>
<dbReference type="STRING" id="204669.Acid345_0837"/>
<gene>
    <name evidence="7" type="ordered locus">Acid345_0837</name>
</gene>
<feature type="transmembrane region" description="Helical" evidence="6">
    <location>
        <begin position="390"/>
        <end position="411"/>
    </location>
</feature>
<dbReference type="Proteomes" id="UP000002432">
    <property type="component" value="Chromosome"/>
</dbReference>
<protein>
    <submittedName>
        <fullName evidence="7">Polysaccharide biosynthesis protein</fullName>
    </submittedName>
</protein>
<evidence type="ECO:0000256" key="2">
    <source>
        <dbReference type="ARBA" id="ARBA00022475"/>
    </source>
</evidence>
<dbReference type="Pfam" id="PF01943">
    <property type="entry name" value="Polysacc_synt"/>
    <property type="match status" value="1"/>
</dbReference>
<sequence length="460" mass="49857">MSQKERTASTDDPRVNWHLEDDSLPSVEIPVQVGKPRSLKANVIWTLCGNFIYAFSQWAMLVCIAKLGDPTMVGQFAFGLAVSAPIYMFTNMQLRSVQATDAKSEYRFSEYFGLRMLASVAGLLAVCVVSARSSSMRTTALVVFGVGLAKFMESVSDVIYGLCQKHERMDSIAISMSIKGLGSVAALVGVLRYTHNLVYAVLAMAGWWALLLLFVDLRWAHKFAQIDPADQGTIIPSFERKILFSLGVLALPMGIQTMLASLTTNIPRYVIQHDMGAAALGLYAAMAYFMLAGHTVIAAVGNSVQARLARHWQQSLPLFRRLLVRCAVFAFGMGALAGVIALGAGKPLLTLFYRPEYAKNHNAFTVLMFATGFYYVGSMLGAGVAVVRRFWLFTVLYASVPLVALTSSIVLVPRSGLMGAAIATLIFCVANAVVPMIVIAQAYRQRVGALPGVAPLSEPA</sequence>
<keyword evidence="5 6" id="KW-0472">Membrane</keyword>
<dbReference type="InterPro" id="IPR050833">
    <property type="entry name" value="Poly_Biosynth_Transport"/>
</dbReference>
<evidence type="ECO:0000313" key="8">
    <source>
        <dbReference type="Proteomes" id="UP000002432"/>
    </source>
</evidence>
<dbReference type="PANTHER" id="PTHR30250:SF11">
    <property type="entry name" value="O-ANTIGEN TRANSPORTER-RELATED"/>
    <property type="match status" value="1"/>
</dbReference>
<feature type="transmembrane region" description="Helical" evidence="6">
    <location>
        <begin position="282"/>
        <end position="301"/>
    </location>
</feature>
<reference evidence="7 8" key="1">
    <citation type="journal article" date="2009" name="Appl. Environ. Microbiol.">
        <title>Three genomes from the phylum Acidobacteria provide insight into the lifestyles of these microorganisms in soils.</title>
        <authorList>
            <person name="Ward N.L."/>
            <person name="Challacombe J.F."/>
            <person name="Janssen P.H."/>
            <person name="Henrissat B."/>
            <person name="Coutinho P.M."/>
            <person name="Wu M."/>
            <person name="Xie G."/>
            <person name="Haft D.H."/>
            <person name="Sait M."/>
            <person name="Badger J."/>
            <person name="Barabote R.D."/>
            <person name="Bradley B."/>
            <person name="Brettin T.S."/>
            <person name="Brinkac L.M."/>
            <person name="Bruce D."/>
            <person name="Creasy T."/>
            <person name="Daugherty S.C."/>
            <person name="Davidsen T.M."/>
            <person name="DeBoy R.T."/>
            <person name="Detter J.C."/>
            <person name="Dodson R.J."/>
            <person name="Durkin A.S."/>
            <person name="Ganapathy A."/>
            <person name="Gwinn-Giglio M."/>
            <person name="Han C.S."/>
            <person name="Khouri H."/>
            <person name="Kiss H."/>
            <person name="Kothari S.P."/>
            <person name="Madupu R."/>
            <person name="Nelson K.E."/>
            <person name="Nelson W.C."/>
            <person name="Paulsen I."/>
            <person name="Penn K."/>
            <person name="Ren Q."/>
            <person name="Rosovitz M.J."/>
            <person name="Selengut J.D."/>
            <person name="Shrivastava S."/>
            <person name="Sullivan S.A."/>
            <person name="Tapia R."/>
            <person name="Thompson L.S."/>
            <person name="Watkins K.L."/>
            <person name="Yang Q."/>
            <person name="Yu C."/>
            <person name="Zafar N."/>
            <person name="Zhou L."/>
            <person name="Kuske C.R."/>
        </authorList>
    </citation>
    <scope>NUCLEOTIDE SEQUENCE [LARGE SCALE GENOMIC DNA]</scope>
    <source>
        <strain evidence="7 8">Ellin345</strain>
    </source>
</reference>
<accession>Q1ITF8</accession>